<organism evidence="1 2">
    <name type="scientific">Chlamydomonas eustigma</name>
    <dbReference type="NCBI Taxonomy" id="1157962"/>
    <lineage>
        <taxon>Eukaryota</taxon>
        <taxon>Viridiplantae</taxon>
        <taxon>Chlorophyta</taxon>
        <taxon>core chlorophytes</taxon>
        <taxon>Chlorophyceae</taxon>
        <taxon>CS clade</taxon>
        <taxon>Chlamydomonadales</taxon>
        <taxon>Chlamydomonadaceae</taxon>
        <taxon>Chlamydomonas</taxon>
    </lineage>
</organism>
<feature type="non-terminal residue" evidence="1">
    <location>
        <position position="1"/>
    </location>
</feature>
<gene>
    <name evidence="1" type="ORF">CEUSTIGMA_g12829.t1</name>
</gene>
<accession>A0A250XQW4</accession>
<keyword evidence="2" id="KW-1185">Reference proteome</keyword>
<comment type="caution">
    <text evidence="1">The sequence shown here is derived from an EMBL/GenBank/DDBJ whole genome shotgun (WGS) entry which is preliminary data.</text>
</comment>
<evidence type="ECO:0000313" key="1">
    <source>
        <dbReference type="EMBL" id="GAX85413.1"/>
    </source>
</evidence>
<dbReference type="EMBL" id="BEGY01000167">
    <property type="protein sequence ID" value="GAX85413.1"/>
    <property type="molecule type" value="Genomic_DNA"/>
</dbReference>
<name>A0A250XQW4_9CHLO</name>
<dbReference type="AlphaFoldDB" id="A0A250XQW4"/>
<dbReference type="Proteomes" id="UP000232323">
    <property type="component" value="Unassembled WGS sequence"/>
</dbReference>
<reference evidence="1 2" key="1">
    <citation type="submission" date="2017-08" db="EMBL/GenBank/DDBJ databases">
        <title>Acidophilic green algal genome provides insights into adaptation to an acidic environment.</title>
        <authorList>
            <person name="Hirooka S."/>
            <person name="Hirose Y."/>
            <person name="Kanesaki Y."/>
            <person name="Higuchi S."/>
            <person name="Fujiwara T."/>
            <person name="Onuma R."/>
            <person name="Era A."/>
            <person name="Ohbayashi R."/>
            <person name="Uzuka A."/>
            <person name="Nozaki H."/>
            <person name="Yoshikawa H."/>
            <person name="Miyagishima S.Y."/>
        </authorList>
    </citation>
    <scope>NUCLEOTIDE SEQUENCE [LARGE SCALE GENOMIC DNA]</scope>
    <source>
        <strain evidence="1 2">NIES-2499</strain>
    </source>
</reference>
<sequence length="409" mass="45393">ELGDDEGHHIVERGDIASSGHIAGTSGRTSGLKLQKADDLDKECILRHLGLDHLISKAHGLDVMLLPEQIYKQKHSLALTCLDKDVTEAWALSLQLEDVSDKNVVWVTEFAPRAWKLQALWLHTASNLFDADKTFSSLMQSRESMTKVSRSYKKTASTADSSDANCCTYMWTSGLTCPLNDNHLPGRFKREKESNKATSLINAAFSSLADAWLSVMPIQAMRHTYVHCPTDMLLAGKGMTNYSMTVNYKNKYHVDESDAPGSCIFWFQEGCFSKTKNGLFQLPSIGICMRPSHSSFLYFDTSTMVHGTGPGSENKGNLHGVAFYCKPTVVSRIRKVLHNHMLSSNGPTHHQQGLPEGSYGSTWKSPHSVVKVAKHGTILTFAAEETYTFWSELVPVFLSKGHCCNRDVD</sequence>
<protein>
    <submittedName>
        <fullName evidence="1">Uncharacterized protein</fullName>
    </submittedName>
</protein>
<evidence type="ECO:0000313" key="2">
    <source>
        <dbReference type="Proteomes" id="UP000232323"/>
    </source>
</evidence>
<proteinExistence type="predicted"/>